<dbReference type="InterPro" id="IPR022764">
    <property type="entry name" value="Peptidase_S54_rhomboid_dom"/>
</dbReference>
<dbReference type="AlphaFoldDB" id="A0A1N6KCE6"/>
<dbReference type="RefSeq" id="WP_074242779.1">
    <property type="nucleotide sequence ID" value="NZ_FSRA01000002.1"/>
</dbReference>
<evidence type="ECO:0000256" key="5">
    <source>
        <dbReference type="SAM" id="Phobius"/>
    </source>
</evidence>
<dbReference type="InterPro" id="IPR046483">
    <property type="entry name" value="DUF6576"/>
</dbReference>
<keyword evidence="2 5" id="KW-0812">Transmembrane</keyword>
<evidence type="ECO:0000256" key="2">
    <source>
        <dbReference type="ARBA" id="ARBA00022692"/>
    </source>
</evidence>
<keyword evidence="8" id="KW-0645">Protease</keyword>
<dbReference type="Proteomes" id="UP000185003">
    <property type="component" value="Unassembled WGS sequence"/>
</dbReference>
<feature type="domain" description="Peptidase S54 rhomboid" evidence="6">
    <location>
        <begin position="71"/>
        <end position="214"/>
    </location>
</feature>
<feature type="domain" description="DUF6576" evidence="7">
    <location>
        <begin position="268"/>
        <end position="296"/>
    </location>
</feature>
<organism evidence="8 9">
    <name type="scientific">Chitinophaga niabensis</name>
    <dbReference type="NCBI Taxonomy" id="536979"/>
    <lineage>
        <taxon>Bacteria</taxon>
        <taxon>Pseudomonadati</taxon>
        <taxon>Bacteroidota</taxon>
        <taxon>Chitinophagia</taxon>
        <taxon>Chitinophagales</taxon>
        <taxon>Chitinophagaceae</taxon>
        <taxon>Chitinophaga</taxon>
    </lineage>
</organism>
<dbReference type="PANTHER" id="PTHR43066:SF11">
    <property type="entry name" value="PEPTIDASE S54 RHOMBOID DOMAIN-CONTAINING PROTEIN"/>
    <property type="match status" value="1"/>
</dbReference>
<feature type="transmembrane region" description="Helical" evidence="5">
    <location>
        <begin position="144"/>
        <end position="163"/>
    </location>
</feature>
<dbReference type="OrthoDB" id="680602at2"/>
<comment type="subcellular location">
    <subcellularLocation>
        <location evidence="1">Membrane</location>
        <topology evidence="1">Multi-pass membrane protein</topology>
    </subcellularLocation>
</comment>
<dbReference type="Pfam" id="PF20216">
    <property type="entry name" value="DUF6576"/>
    <property type="match status" value="1"/>
</dbReference>
<feature type="transmembrane region" description="Helical" evidence="5">
    <location>
        <begin position="175"/>
        <end position="191"/>
    </location>
</feature>
<evidence type="ECO:0000256" key="1">
    <source>
        <dbReference type="ARBA" id="ARBA00004141"/>
    </source>
</evidence>
<keyword evidence="8" id="KW-0378">Hydrolase</keyword>
<dbReference type="Pfam" id="PF01694">
    <property type="entry name" value="Rhomboid"/>
    <property type="match status" value="1"/>
</dbReference>
<evidence type="ECO:0000259" key="7">
    <source>
        <dbReference type="Pfam" id="PF20216"/>
    </source>
</evidence>
<proteinExistence type="predicted"/>
<keyword evidence="4 5" id="KW-0472">Membrane</keyword>
<evidence type="ECO:0000313" key="8">
    <source>
        <dbReference type="EMBL" id="SIO54221.1"/>
    </source>
</evidence>
<feature type="transmembrane region" description="Helical" evidence="5">
    <location>
        <begin position="113"/>
        <end position="132"/>
    </location>
</feature>
<keyword evidence="9" id="KW-1185">Reference proteome</keyword>
<accession>A0A1N6KCE6</accession>
<dbReference type="STRING" id="536979.SAMN04488055_5561"/>
<feature type="transmembrane region" description="Helical" evidence="5">
    <location>
        <begin position="79"/>
        <end position="101"/>
    </location>
</feature>
<dbReference type="GO" id="GO:0006508">
    <property type="term" value="P:proteolysis"/>
    <property type="evidence" value="ECO:0007669"/>
    <property type="project" value="UniProtKB-KW"/>
</dbReference>
<dbReference type="PANTHER" id="PTHR43066">
    <property type="entry name" value="RHOMBOID-RELATED PROTEIN"/>
    <property type="match status" value="1"/>
</dbReference>
<evidence type="ECO:0000313" key="9">
    <source>
        <dbReference type="Proteomes" id="UP000185003"/>
    </source>
</evidence>
<evidence type="ECO:0000256" key="3">
    <source>
        <dbReference type="ARBA" id="ARBA00022989"/>
    </source>
</evidence>
<dbReference type="EMBL" id="FSRA01000002">
    <property type="protein sequence ID" value="SIO54221.1"/>
    <property type="molecule type" value="Genomic_DNA"/>
</dbReference>
<dbReference type="Gene3D" id="1.20.1540.10">
    <property type="entry name" value="Rhomboid-like"/>
    <property type="match status" value="1"/>
</dbReference>
<dbReference type="GO" id="GO:0016020">
    <property type="term" value="C:membrane"/>
    <property type="evidence" value="ECO:0007669"/>
    <property type="project" value="UniProtKB-SubCell"/>
</dbReference>
<keyword evidence="3 5" id="KW-1133">Transmembrane helix</keyword>
<gene>
    <name evidence="8" type="ORF">SAMN04488055_5561</name>
</gene>
<dbReference type="GO" id="GO:0004252">
    <property type="term" value="F:serine-type endopeptidase activity"/>
    <property type="evidence" value="ECO:0007669"/>
    <property type="project" value="InterPro"/>
</dbReference>
<feature type="transmembrane region" description="Helical" evidence="5">
    <location>
        <begin position="20"/>
        <end position="41"/>
    </location>
</feature>
<evidence type="ECO:0000259" key="6">
    <source>
        <dbReference type="Pfam" id="PF01694"/>
    </source>
</evidence>
<evidence type="ECO:0000256" key="4">
    <source>
        <dbReference type="ARBA" id="ARBA00023136"/>
    </source>
</evidence>
<protein>
    <submittedName>
        <fullName evidence="8">Membrane associated serine protease, rhomboid family</fullName>
    </submittedName>
</protein>
<dbReference type="InterPro" id="IPR035952">
    <property type="entry name" value="Rhomboid-like_sf"/>
</dbReference>
<reference evidence="8 9" key="1">
    <citation type="submission" date="2016-11" db="EMBL/GenBank/DDBJ databases">
        <authorList>
            <person name="Jaros S."/>
            <person name="Januszkiewicz K."/>
            <person name="Wedrychowicz H."/>
        </authorList>
    </citation>
    <scope>NUCLEOTIDE SEQUENCE [LARGE SCALE GENOMIC DNA]</scope>
    <source>
        <strain evidence="8 9">DSM 24787</strain>
    </source>
</reference>
<name>A0A1N6KCE6_9BACT</name>
<dbReference type="SUPFAM" id="SSF144091">
    <property type="entry name" value="Rhomboid-like"/>
    <property type="match status" value="1"/>
</dbReference>
<sequence length="298" mass="33299">MNGTSIKTELRNWIRQENMVTYLIVTNIAIFFLMGIIRLVALASDSANPVFVFLYDNLALHSSPDQLLVKPWGFISYMFTHYMVLHVLFNLMIFFFFGNLFRSDLGNRRVLPLYLLGGLVGGIVYVTVYNLLPGYRGIDGTMVGASAAVMTFLVASSTLMPNLEIALFGVFNIRLKWLAIALVLIDVFSMADGNLGGLLSHLGGAAFGFGYIRVLQSGTDLCGPLITAFDKISGIFSRREARAPKKFKPKKSPLRVVRNNEVAIGTRLDELLDKINEKGYESLTSEEKNWLKKYSDEK</sequence>